<evidence type="ECO:0000259" key="4">
    <source>
        <dbReference type="PROSITE" id="PS51077"/>
    </source>
</evidence>
<keyword evidence="1" id="KW-0805">Transcription regulation</keyword>
<dbReference type="RefSeq" id="WP_108601981.1">
    <property type="nucleotide sequence ID" value="NZ_CP026604.1"/>
</dbReference>
<dbReference type="Gene3D" id="1.10.10.10">
    <property type="entry name" value="Winged helix-like DNA-binding domain superfamily/Winged helix DNA-binding domain"/>
    <property type="match status" value="1"/>
</dbReference>
<evidence type="ECO:0000256" key="3">
    <source>
        <dbReference type="ARBA" id="ARBA00023163"/>
    </source>
</evidence>
<protein>
    <submittedName>
        <fullName evidence="6">IclR family transcriptional regulator</fullName>
    </submittedName>
</protein>
<dbReference type="AlphaFoldDB" id="A0A2S0VNX2"/>
<proteinExistence type="predicted"/>
<dbReference type="GO" id="GO:0045892">
    <property type="term" value="P:negative regulation of DNA-templated transcription"/>
    <property type="evidence" value="ECO:0007669"/>
    <property type="project" value="TreeGrafter"/>
</dbReference>
<feature type="domain" description="HTH iclR-type" evidence="4">
    <location>
        <begin position="11"/>
        <end position="73"/>
    </location>
</feature>
<dbReference type="SUPFAM" id="SSF46785">
    <property type="entry name" value="Winged helix' DNA-binding domain"/>
    <property type="match status" value="1"/>
</dbReference>
<dbReference type="InterPro" id="IPR029016">
    <property type="entry name" value="GAF-like_dom_sf"/>
</dbReference>
<dbReference type="PROSITE" id="PS51077">
    <property type="entry name" value="HTH_ICLR"/>
    <property type="match status" value="1"/>
</dbReference>
<reference evidence="6 7" key="1">
    <citation type="submission" date="2018-01" db="EMBL/GenBank/DDBJ databases">
        <title>Genome sequence of a Cantenovulum-like bacteria.</title>
        <authorList>
            <person name="Tan W.R."/>
            <person name="Lau N.-S."/>
            <person name="Go F."/>
            <person name="Amirul A.-A.A."/>
        </authorList>
    </citation>
    <scope>NUCLEOTIDE SEQUENCE [LARGE SCALE GENOMIC DNA]</scope>
    <source>
        <strain evidence="6 7">CCB-QB4</strain>
    </source>
</reference>
<dbReference type="SMART" id="SM00346">
    <property type="entry name" value="HTH_ICLR"/>
    <property type="match status" value="1"/>
</dbReference>
<dbReference type="EMBL" id="CP026604">
    <property type="protein sequence ID" value="AWB65908.1"/>
    <property type="molecule type" value="Genomic_DNA"/>
</dbReference>
<sequence length="256" mass="28254">MTTKAPNKYAVPALDKGLDILEFLANQELPRSQTEIAHGLGRSANEIYRVLVGLEARGYLIRDELSGRYRISLKLYNLSRTISPIDQVRQCALPHMEDLAVKIGQSCHLCMLYQSQAMVIVQARSHSPVSIDIAEGSMFSTLATASGRVLLANSTNEVRDMILERDSVFAKMSQAKRKALFSELDDIKEQGFYVAESDFSEGVCNFATLIGQPEGFVVASLAVPSLLQYGNNQFDQQQMQELVITAANSITQQLGC</sequence>
<keyword evidence="7" id="KW-1185">Reference proteome</keyword>
<evidence type="ECO:0000259" key="5">
    <source>
        <dbReference type="PROSITE" id="PS51078"/>
    </source>
</evidence>
<dbReference type="Pfam" id="PF01614">
    <property type="entry name" value="IclR_C"/>
    <property type="match status" value="1"/>
</dbReference>
<dbReference type="Gene3D" id="3.30.450.40">
    <property type="match status" value="1"/>
</dbReference>
<dbReference type="KEGG" id="cate:C2869_05380"/>
<dbReference type="Pfam" id="PF09339">
    <property type="entry name" value="HTH_IclR"/>
    <property type="match status" value="1"/>
</dbReference>
<dbReference type="SUPFAM" id="SSF55781">
    <property type="entry name" value="GAF domain-like"/>
    <property type="match status" value="1"/>
</dbReference>
<feature type="domain" description="IclR-ED" evidence="5">
    <location>
        <begin position="74"/>
        <end position="256"/>
    </location>
</feature>
<name>A0A2S0VNX2_9ALTE</name>
<dbReference type="InterPro" id="IPR036390">
    <property type="entry name" value="WH_DNA-bd_sf"/>
</dbReference>
<dbReference type="InterPro" id="IPR005471">
    <property type="entry name" value="Tscrpt_reg_IclR_N"/>
</dbReference>
<keyword evidence="2" id="KW-0238">DNA-binding</keyword>
<dbReference type="InterPro" id="IPR036388">
    <property type="entry name" value="WH-like_DNA-bd_sf"/>
</dbReference>
<keyword evidence="3" id="KW-0804">Transcription</keyword>
<dbReference type="PROSITE" id="PS51078">
    <property type="entry name" value="ICLR_ED"/>
    <property type="match status" value="1"/>
</dbReference>
<dbReference type="PANTHER" id="PTHR30136:SF7">
    <property type="entry name" value="HTH-TYPE TRANSCRIPTIONAL REGULATOR KDGR-RELATED"/>
    <property type="match status" value="1"/>
</dbReference>
<dbReference type="InterPro" id="IPR014757">
    <property type="entry name" value="Tscrpt_reg_IclR_C"/>
</dbReference>
<dbReference type="Proteomes" id="UP000244441">
    <property type="component" value="Chromosome"/>
</dbReference>
<dbReference type="InterPro" id="IPR050707">
    <property type="entry name" value="HTH_MetabolicPath_Reg"/>
</dbReference>
<evidence type="ECO:0000256" key="2">
    <source>
        <dbReference type="ARBA" id="ARBA00023125"/>
    </source>
</evidence>
<evidence type="ECO:0000313" key="6">
    <source>
        <dbReference type="EMBL" id="AWB65908.1"/>
    </source>
</evidence>
<dbReference type="GO" id="GO:0003677">
    <property type="term" value="F:DNA binding"/>
    <property type="evidence" value="ECO:0007669"/>
    <property type="project" value="UniProtKB-KW"/>
</dbReference>
<gene>
    <name evidence="6" type="ORF">C2869_05380</name>
</gene>
<evidence type="ECO:0000313" key="7">
    <source>
        <dbReference type="Proteomes" id="UP000244441"/>
    </source>
</evidence>
<dbReference type="GO" id="GO:0003700">
    <property type="term" value="F:DNA-binding transcription factor activity"/>
    <property type="evidence" value="ECO:0007669"/>
    <property type="project" value="TreeGrafter"/>
</dbReference>
<evidence type="ECO:0000256" key="1">
    <source>
        <dbReference type="ARBA" id="ARBA00023015"/>
    </source>
</evidence>
<dbReference type="PANTHER" id="PTHR30136">
    <property type="entry name" value="HELIX-TURN-HELIX TRANSCRIPTIONAL REGULATOR, ICLR FAMILY"/>
    <property type="match status" value="1"/>
</dbReference>
<organism evidence="6 7">
    <name type="scientific">Saccharobesus litoralis</name>
    <dbReference type="NCBI Taxonomy" id="2172099"/>
    <lineage>
        <taxon>Bacteria</taxon>
        <taxon>Pseudomonadati</taxon>
        <taxon>Pseudomonadota</taxon>
        <taxon>Gammaproteobacteria</taxon>
        <taxon>Alteromonadales</taxon>
        <taxon>Alteromonadaceae</taxon>
        <taxon>Saccharobesus</taxon>
    </lineage>
</organism>
<accession>A0A2S0VNX2</accession>
<dbReference type="OrthoDB" id="9807558at2"/>